<dbReference type="InterPro" id="IPR010624">
    <property type="entry name" value="KaiC_dom"/>
</dbReference>
<evidence type="ECO:0000313" key="5">
    <source>
        <dbReference type="EMBL" id="OFV65521.1"/>
    </source>
</evidence>
<protein>
    <submittedName>
        <fullName evidence="4">ATPase</fullName>
    </submittedName>
    <submittedName>
        <fullName evidence="5">Circadian clock protein KaiC</fullName>
    </submittedName>
</protein>
<keyword evidence="6" id="KW-1185">Reference proteome</keyword>
<dbReference type="Pfam" id="PF06745">
    <property type="entry name" value="ATPase"/>
    <property type="match status" value="1"/>
</dbReference>
<feature type="domain" description="KaiC" evidence="3">
    <location>
        <begin position="3"/>
        <end position="243"/>
    </location>
</feature>
<dbReference type="InterPro" id="IPR027417">
    <property type="entry name" value="P-loop_NTPase"/>
</dbReference>
<dbReference type="EMBL" id="LYOR01000011">
    <property type="protein sequence ID" value="OFV65521.1"/>
    <property type="molecule type" value="Genomic_DNA"/>
</dbReference>
<evidence type="ECO:0000313" key="6">
    <source>
        <dbReference type="Proteomes" id="UP000185779"/>
    </source>
</evidence>
<evidence type="ECO:0000256" key="1">
    <source>
        <dbReference type="ARBA" id="ARBA00022741"/>
    </source>
</evidence>
<accession>A0A1F2P412</accession>
<organism evidence="5 6">
    <name type="scientific">Candidatus Syntropharchaeum butanivorans</name>
    <dbReference type="NCBI Taxonomy" id="1839936"/>
    <lineage>
        <taxon>Archaea</taxon>
        <taxon>Methanobacteriati</taxon>
        <taxon>Methanobacteriota</taxon>
        <taxon>Stenosarchaea group</taxon>
        <taxon>Methanomicrobia</taxon>
        <taxon>Methanosarcinales</taxon>
        <taxon>ANME-2 cluster</taxon>
        <taxon>Candidatus Syntropharchaeum</taxon>
    </lineage>
</organism>
<name>A0A1F2P412_9EURY</name>
<dbReference type="PANTHER" id="PTHR43637:SF1">
    <property type="entry name" value="UPF0273 PROTEIN TM_0370"/>
    <property type="match status" value="1"/>
</dbReference>
<reference evidence="4" key="2">
    <citation type="journal article" date="2020" name="mSystems">
        <title>Genome- and Community-Level Interaction Insights into Carbon Utilization and Element Cycling Functions of Hydrothermarchaeota in Hydrothermal Sediment.</title>
        <authorList>
            <person name="Zhou Z."/>
            <person name="Liu Y."/>
            <person name="Xu W."/>
            <person name="Pan J."/>
            <person name="Luo Z.H."/>
            <person name="Li M."/>
        </authorList>
    </citation>
    <scope>NUCLEOTIDE SEQUENCE [LARGE SCALE GENOMIC DNA]</scope>
    <source>
        <strain evidence="4">HyVt-386</strain>
    </source>
</reference>
<evidence type="ECO:0000256" key="2">
    <source>
        <dbReference type="ARBA" id="ARBA00022840"/>
    </source>
</evidence>
<evidence type="ECO:0000259" key="3">
    <source>
        <dbReference type="PROSITE" id="PS51146"/>
    </source>
</evidence>
<gene>
    <name evidence="4" type="ORF">ENI32_06265</name>
    <name evidence="5" type="ORF">SBU_001551</name>
</gene>
<dbReference type="SUPFAM" id="SSF52540">
    <property type="entry name" value="P-loop containing nucleoside triphosphate hydrolases"/>
    <property type="match status" value="1"/>
</dbReference>
<dbReference type="GO" id="GO:0005524">
    <property type="term" value="F:ATP binding"/>
    <property type="evidence" value="ECO:0007669"/>
    <property type="project" value="UniProtKB-KW"/>
</dbReference>
<comment type="caution">
    <text evidence="5">The sequence shown here is derived from an EMBL/GenBank/DDBJ whole genome shotgun (WGS) entry which is preliminary data.</text>
</comment>
<dbReference type="STRING" id="1839936.SBU_001551"/>
<dbReference type="EMBL" id="DRIE01000105">
    <property type="protein sequence ID" value="HEC57468.1"/>
    <property type="molecule type" value="Genomic_DNA"/>
</dbReference>
<reference evidence="5 6" key="1">
    <citation type="submission" date="2016-05" db="EMBL/GenBank/DDBJ databases">
        <title>Microbial consortia oxidize butane by reversing methanogenesis.</title>
        <authorList>
            <person name="Laso-Perez R."/>
            <person name="Richter M."/>
            <person name="Wegener G."/>
            <person name="Musat F."/>
        </authorList>
    </citation>
    <scope>NUCLEOTIDE SEQUENCE [LARGE SCALE GENOMIC DNA]</scope>
    <source>
        <strain evidence="5">BOX1</strain>
    </source>
</reference>
<dbReference type="AlphaFoldDB" id="A0A1F2P412"/>
<dbReference type="PANTHER" id="PTHR43637">
    <property type="entry name" value="UPF0273 PROTEIN TM_0370"/>
    <property type="match status" value="1"/>
</dbReference>
<dbReference type="PROSITE" id="PS51146">
    <property type="entry name" value="KAIC"/>
    <property type="match status" value="1"/>
</dbReference>
<keyword evidence="2" id="KW-0067">ATP-binding</keyword>
<dbReference type="Proteomes" id="UP000185779">
    <property type="component" value="Unassembled WGS sequence"/>
</dbReference>
<dbReference type="Gene3D" id="3.40.50.300">
    <property type="entry name" value="P-loop containing nucleotide triphosphate hydrolases"/>
    <property type="match status" value="1"/>
</dbReference>
<proteinExistence type="predicted"/>
<dbReference type="Proteomes" id="UP000885936">
    <property type="component" value="Unassembled WGS sequence"/>
</dbReference>
<sequence>MLERVPTGIAGLDELIEGGFPINTVNLVSAPTGGGKTIFAIEYIYNGVRNYGDPGVFITIEEGYESIRRAMNAFGKDTRRYEEDGKLFILDMTELRKEMGIYESDKDGLTFDALKDALTGILKYTKAKRFALDSLVGIGLSYESPTRLREEIFRFSCFLREMNLTSLLTTESVEGTPGITRYGIEQFISDSLIVLGLEEMNGELVRTIRVRKMRFTGHDRGKHPFLITSGGIEISPHEKIFNP</sequence>
<dbReference type="InterPro" id="IPR014774">
    <property type="entry name" value="KaiC-like_dom"/>
</dbReference>
<evidence type="ECO:0000313" key="4">
    <source>
        <dbReference type="EMBL" id="HEC57468.1"/>
    </source>
</evidence>
<keyword evidence="1" id="KW-0547">Nucleotide-binding</keyword>